<evidence type="ECO:0000313" key="3">
    <source>
        <dbReference type="Proteomes" id="UP000230767"/>
    </source>
</evidence>
<evidence type="ECO:0000259" key="1">
    <source>
        <dbReference type="Pfam" id="PF26593"/>
    </source>
</evidence>
<protein>
    <recommendedName>
        <fullName evidence="1">TraC-like domain-containing protein</fullName>
    </recommendedName>
</protein>
<dbReference type="Pfam" id="PF26593">
    <property type="entry name" value="TraC-like"/>
    <property type="match status" value="1"/>
</dbReference>
<gene>
    <name evidence="2" type="ORF">COY73_00520</name>
</gene>
<dbReference type="InterPro" id="IPR058596">
    <property type="entry name" value="TraC-like_dom"/>
</dbReference>
<dbReference type="AlphaFoldDB" id="A0A2M7R6Z8"/>
<evidence type="ECO:0000313" key="2">
    <source>
        <dbReference type="EMBL" id="PIY89544.1"/>
    </source>
</evidence>
<dbReference type="Proteomes" id="UP000230767">
    <property type="component" value="Unassembled WGS sequence"/>
</dbReference>
<organism evidence="2 3">
    <name type="scientific">Candidatus Nealsonbacteria bacterium CG_4_10_14_0_8_um_filter_37_14</name>
    <dbReference type="NCBI Taxonomy" id="1974684"/>
    <lineage>
        <taxon>Bacteria</taxon>
        <taxon>Candidatus Nealsoniibacteriota</taxon>
    </lineage>
</organism>
<proteinExistence type="predicted"/>
<sequence length="211" mass="24577">MTQTATQQFLEIKEIKEGVIILKNNTLRGVMMVSSLNFALKSVEEQDAIIYQFQQFLNSLDFSCQILVHSRKLNITGYLDKLEELEKKQKNELLRIQTAEYQKFIEGLVKEGTIMTKDFYIIVPYSFLETKEVAAAKKFKKIAIPSLNEEEFQRSKNQLWQKMEFLGLGLRRCGLTTIPLTTPELIELFWSLYHPQQAEVGYYPEIPPEII</sequence>
<comment type="caution">
    <text evidence="2">The sequence shown here is derived from an EMBL/GenBank/DDBJ whole genome shotgun (WGS) entry which is preliminary data.</text>
</comment>
<feature type="domain" description="TraC-like" evidence="1">
    <location>
        <begin position="20"/>
        <end position="131"/>
    </location>
</feature>
<dbReference type="EMBL" id="PFLW01000018">
    <property type="protein sequence ID" value="PIY89544.1"/>
    <property type="molecule type" value="Genomic_DNA"/>
</dbReference>
<name>A0A2M7R6Z8_9BACT</name>
<accession>A0A2M7R6Z8</accession>
<reference evidence="3" key="1">
    <citation type="submission" date="2017-09" db="EMBL/GenBank/DDBJ databases">
        <title>Depth-based differentiation of microbial function through sediment-hosted aquifers and enrichment of novel symbionts in the deep terrestrial subsurface.</title>
        <authorList>
            <person name="Probst A.J."/>
            <person name="Ladd B."/>
            <person name="Jarett J.K."/>
            <person name="Geller-Mcgrath D.E."/>
            <person name="Sieber C.M.K."/>
            <person name="Emerson J.B."/>
            <person name="Anantharaman K."/>
            <person name="Thomas B.C."/>
            <person name="Malmstrom R."/>
            <person name="Stieglmeier M."/>
            <person name="Klingl A."/>
            <person name="Woyke T."/>
            <person name="Ryan C.M."/>
            <person name="Banfield J.F."/>
        </authorList>
    </citation>
    <scope>NUCLEOTIDE SEQUENCE [LARGE SCALE GENOMIC DNA]</scope>
</reference>